<dbReference type="PANTHER" id="PTHR38248:SF2">
    <property type="entry name" value="FUNK1 11"/>
    <property type="match status" value="1"/>
</dbReference>
<proteinExistence type="predicted"/>
<evidence type="ECO:0000256" key="1">
    <source>
        <dbReference type="SAM" id="MobiDB-lite"/>
    </source>
</evidence>
<gene>
    <name evidence="3" type="ORF">CNMCM6805_002770</name>
</gene>
<feature type="domain" description="Fungal-type protein kinase" evidence="2">
    <location>
        <begin position="376"/>
        <end position="793"/>
    </location>
</feature>
<reference evidence="3" key="2">
    <citation type="submission" date="2020-04" db="EMBL/GenBank/DDBJ databases">
        <authorList>
            <person name="Santos R.A.C."/>
            <person name="Steenwyk J.L."/>
            <person name="Rivero-Menendez O."/>
            <person name="Mead M.E."/>
            <person name="Silva L.P."/>
            <person name="Bastos R.W."/>
            <person name="Alastruey-Izquierdo A."/>
            <person name="Goldman G.H."/>
            <person name="Rokas A."/>
        </authorList>
    </citation>
    <scope>NUCLEOTIDE SEQUENCE</scope>
    <source>
        <strain evidence="3">CNM-CM6805</strain>
    </source>
</reference>
<dbReference type="Proteomes" id="UP000653565">
    <property type="component" value="Unassembled WGS sequence"/>
</dbReference>
<dbReference type="SUPFAM" id="SSF56112">
    <property type="entry name" value="Protein kinase-like (PK-like)"/>
    <property type="match status" value="1"/>
</dbReference>
<dbReference type="AlphaFoldDB" id="A0A8H4GSX2"/>
<reference evidence="3" key="1">
    <citation type="journal article" date="2020" name="bioRxiv">
        <title>Genomic and phenotypic heterogeneity of clinical isolates of the human pathogens Aspergillus fumigatus, Aspergillus lentulus and Aspergillus fumigatiaffinis.</title>
        <authorList>
            <person name="dos Santos R.A.C."/>
            <person name="Steenwyk J.L."/>
            <person name="Rivero-Menendez O."/>
            <person name="Mead M.E."/>
            <person name="Silva L.P."/>
            <person name="Bastos R.W."/>
            <person name="Alastruey-Izquierdo A."/>
            <person name="Goldman G.H."/>
            <person name="Rokas A."/>
        </authorList>
    </citation>
    <scope>NUCLEOTIDE SEQUENCE</scope>
    <source>
        <strain evidence="3">CNM-CM6805</strain>
    </source>
</reference>
<accession>A0A8H4GSX2</accession>
<protein>
    <recommendedName>
        <fullName evidence="2">Fungal-type protein kinase domain-containing protein</fullName>
    </recommendedName>
</protein>
<dbReference type="Pfam" id="PF17667">
    <property type="entry name" value="Pkinase_fungal"/>
    <property type="match status" value="1"/>
</dbReference>
<evidence type="ECO:0000259" key="2">
    <source>
        <dbReference type="Pfam" id="PF17667"/>
    </source>
</evidence>
<keyword evidence="4" id="KW-1185">Reference proteome</keyword>
<name>A0A8H4GSX2_9EURO</name>
<organism evidence="3 4">
    <name type="scientific">Aspergillus fumigatiaffinis</name>
    <dbReference type="NCBI Taxonomy" id="340414"/>
    <lineage>
        <taxon>Eukaryota</taxon>
        <taxon>Fungi</taxon>
        <taxon>Dikarya</taxon>
        <taxon>Ascomycota</taxon>
        <taxon>Pezizomycotina</taxon>
        <taxon>Eurotiomycetes</taxon>
        <taxon>Eurotiomycetidae</taxon>
        <taxon>Eurotiales</taxon>
        <taxon>Aspergillaceae</taxon>
        <taxon>Aspergillus</taxon>
        <taxon>Aspergillus subgen. Fumigati</taxon>
    </lineage>
</organism>
<evidence type="ECO:0000313" key="3">
    <source>
        <dbReference type="EMBL" id="KAF4227633.1"/>
    </source>
</evidence>
<dbReference type="InterPro" id="IPR011009">
    <property type="entry name" value="Kinase-like_dom_sf"/>
</dbReference>
<comment type="caution">
    <text evidence="3">The sequence shown here is derived from an EMBL/GenBank/DDBJ whole genome shotgun (WGS) entry which is preliminary data.</text>
</comment>
<feature type="region of interest" description="Disordered" evidence="1">
    <location>
        <begin position="603"/>
        <end position="668"/>
    </location>
</feature>
<dbReference type="InterPro" id="IPR040976">
    <property type="entry name" value="Pkinase_fungal"/>
</dbReference>
<dbReference type="PANTHER" id="PTHR38248">
    <property type="entry name" value="FUNK1 6"/>
    <property type="match status" value="1"/>
</dbReference>
<evidence type="ECO:0000313" key="4">
    <source>
        <dbReference type="Proteomes" id="UP000653565"/>
    </source>
</evidence>
<sequence>MDDLKFVRVWFSDPDLPPEAAVWHHALDDVIKVIVPLPCQCGYKKLADLAVDKDGVERVRSRYEAVMSLPLGGEGPMVLAQKPRDLTLKRVEACKQLRDAYRNRLAENDFDDQGRTWLERRLQSIVKVLDNLQNSVQGPLMQYAKDKSIGDIIPRNLQNLALDLVSVLRSLPDLRTRPSVNRRKNLLGDVLRLNSAISSDDFDIDKLIPLLSAVVNEESDDIIWSKILAVLVESTPPPKRLPILDQTPFLHTTSSFVNSSEQRKHVDAVLKEELGSIYIGVPGFYEAYFSGIEGLEEAGATVFRRCQEGHNPLFTENGWRDWPESAKEREVLDWLSGWVNKLRNMAIEEGYTVTSQRTVFAQPARPLEGSTADRKLDVGIIRDSEATNQRYDWSHILVLGELKSNPKEDSVSKTWRDLGRYAREVLTAQDTRRFALGFTLCGPSMRLWEFDRVGAIASAPFDINKDGLQFVSAMLGFLRMNNEQLGFDSSIGSTSEGKKFIEIIRDGLSERLILDSLMKRAPCIAGRATTCWKAHREGDKAHLPLVIKDSWQYPEREEEGKLLAEATEKGVVNVARYYYHETVHVGGIVDDIRGNVRKGLDVTQATNYRPPRSQPSSIANDIVDTRRMGRAASNTGRKRSSSRVSATLPPSKRTCSSSASESGHDPTIQNRIHRRVVIRDYGIPIYKAKSRVSMLSALETCIEGYESLHTKAGLLQGDISTGNLIVNEEEGNRSWPAFLIDLDLAIKQQRERPSGARGKTGTRAFMAVGLLLGERHNFNHDLESFFWVLFWICIHYNGPESKSRTVPQFEKWNYVDMEELAKLKLGTISDADVFRSTVEANFTEYHTPLVPWVLELREVVFPNGKIRKREDKGVYLRMRQILRSAQADQNVLA</sequence>
<dbReference type="EMBL" id="JAAAPX010000172">
    <property type="protein sequence ID" value="KAF4227633.1"/>
    <property type="molecule type" value="Genomic_DNA"/>
</dbReference>
<dbReference type="Gene3D" id="1.10.510.10">
    <property type="entry name" value="Transferase(Phosphotransferase) domain 1"/>
    <property type="match status" value="1"/>
</dbReference>